<gene>
    <name evidence="2" type="ORF">JK358_20565</name>
</gene>
<sequence length="183" mass="19976">MATPKAQADDCVGDWAIGIGGLGDNTSSVFAPFVNQPVGYNSIDPMSGVNEIDRLFWQHRNWCPDDHIRLIGHSEGAALVHTWVTNHQDVGNANAILLADPKRAPGPGWGGLSSTPGNHLIGYPLAGVDDWFGGFPVLTVCNRDDQICDTSAGWWGYLFGGAHSRYDFNVWNYGAWDSGVWYR</sequence>
<evidence type="ECO:0000313" key="2">
    <source>
        <dbReference type="EMBL" id="MBL1076794.1"/>
    </source>
</evidence>
<reference evidence="2 3" key="1">
    <citation type="submission" date="2021-01" db="EMBL/GenBank/DDBJ databases">
        <title>WGS of actinomycetes isolated from Thailand.</title>
        <authorList>
            <person name="Thawai C."/>
        </authorList>
    </citation>
    <scope>NUCLEOTIDE SEQUENCE [LARGE SCALE GENOMIC DNA]</scope>
    <source>
        <strain evidence="2 3">LPG 2</strain>
    </source>
</reference>
<name>A0ABS1MAK3_9NOCA</name>
<keyword evidence="3" id="KW-1185">Reference proteome</keyword>
<evidence type="ECO:0000256" key="1">
    <source>
        <dbReference type="ARBA" id="ARBA00022801"/>
    </source>
</evidence>
<organism evidence="2 3">
    <name type="scientific">Nocardia acididurans</name>
    <dbReference type="NCBI Taxonomy" id="2802282"/>
    <lineage>
        <taxon>Bacteria</taxon>
        <taxon>Bacillati</taxon>
        <taxon>Actinomycetota</taxon>
        <taxon>Actinomycetes</taxon>
        <taxon>Mycobacteriales</taxon>
        <taxon>Nocardiaceae</taxon>
        <taxon>Nocardia</taxon>
    </lineage>
</organism>
<accession>A0ABS1MAK3</accession>
<keyword evidence="1" id="KW-0378">Hydrolase</keyword>
<dbReference type="Pfam" id="PF01083">
    <property type="entry name" value="Cutinase"/>
    <property type="match status" value="1"/>
</dbReference>
<dbReference type="EMBL" id="JAERRJ010000007">
    <property type="protein sequence ID" value="MBL1076794.1"/>
    <property type="molecule type" value="Genomic_DNA"/>
</dbReference>
<dbReference type="RefSeq" id="WP_201949328.1">
    <property type="nucleotide sequence ID" value="NZ_JAERRJ010000007.1"/>
</dbReference>
<dbReference type="Gene3D" id="3.40.50.1820">
    <property type="entry name" value="alpha/beta hydrolase"/>
    <property type="match status" value="1"/>
</dbReference>
<dbReference type="InterPro" id="IPR000675">
    <property type="entry name" value="Cutinase/axe"/>
</dbReference>
<dbReference type="Proteomes" id="UP000602198">
    <property type="component" value="Unassembled WGS sequence"/>
</dbReference>
<evidence type="ECO:0000313" key="3">
    <source>
        <dbReference type="Proteomes" id="UP000602198"/>
    </source>
</evidence>
<dbReference type="SUPFAM" id="SSF53474">
    <property type="entry name" value="alpha/beta-Hydrolases"/>
    <property type="match status" value="1"/>
</dbReference>
<proteinExistence type="predicted"/>
<protein>
    <submittedName>
        <fullName evidence="2">Cutinase</fullName>
    </submittedName>
</protein>
<dbReference type="InterPro" id="IPR029058">
    <property type="entry name" value="AB_hydrolase_fold"/>
</dbReference>
<comment type="caution">
    <text evidence="2">The sequence shown here is derived from an EMBL/GenBank/DDBJ whole genome shotgun (WGS) entry which is preliminary data.</text>
</comment>